<keyword evidence="2" id="KW-0472">Membrane</keyword>
<sequence>MQELDVREVARQPRAGGTGRAAAAGVRQRSVSTRLRERPGSARAVPCAGATRPARGSAAARAAVRWALPGVVPGASVPSGGVVREPAEGSTVAPVRPPSVQEPAPLAPSVTPGRAAAPAPRRPGALASAAAPAVALRTARPRHRRCVTPTRRARPALRPRSRGERLLAGIATVLCSATVVVLLGLIGDAAAGWNSEAAPSPGPVATAPAGG</sequence>
<feature type="region of interest" description="Disordered" evidence="1">
    <location>
        <begin position="192"/>
        <end position="211"/>
    </location>
</feature>
<feature type="compositionally biased region" description="Basic and acidic residues" evidence="1">
    <location>
        <begin position="1"/>
        <end position="11"/>
    </location>
</feature>
<evidence type="ECO:0000256" key="1">
    <source>
        <dbReference type="SAM" id="MobiDB-lite"/>
    </source>
</evidence>
<evidence type="ECO:0000313" key="3">
    <source>
        <dbReference type="EMBL" id="OSY36845.1"/>
    </source>
</evidence>
<protein>
    <submittedName>
        <fullName evidence="3">Uncharacterized protein</fullName>
    </submittedName>
</protein>
<dbReference type="RefSeq" id="WP_085915265.1">
    <property type="nucleotide sequence ID" value="NZ_AP018920.1"/>
</dbReference>
<organism evidence="3 4">
    <name type="scientific">Pseudonocardia autotrophica</name>
    <name type="common">Amycolata autotrophica</name>
    <name type="synonym">Nocardia autotrophica</name>
    <dbReference type="NCBI Taxonomy" id="2074"/>
    <lineage>
        <taxon>Bacteria</taxon>
        <taxon>Bacillati</taxon>
        <taxon>Actinomycetota</taxon>
        <taxon>Actinomycetes</taxon>
        <taxon>Pseudonocardiales</taxon>
        <taxon>Pseudonocardiaceae</taxon>
        <taxon>Pseudonocardia</taxon>
    </lineage>
</organism>
<feature type="region of interest" description="Disordered" evidence="1">
    <location>
        <begin position="1"/>
        <end position="56"/>
    </location>
</feature>
<name>A0A1Y2MNM1_PSEAH</name>
<feature type="transmembrane region" description="Helical" evidence="2">
    <location>
        <begin position="166"/>
        <end position="186"/>
    </location>
</feature>
<feature type="compositionally biased region" description="Basic residues" evidence="1">
    <location>
        <begin position="139"/>
        <end position="158"/>
    </location>
</feature>
<feature type="region of interest" description="Disordered" evidence="1">
    <location>
        <begin position="137"/>
        <end position="158"/>
    </location>
</feature>
<gene>
    <name evidence="3" type="ORF">BG845_05117</name>
</gene>
<reference evidence="3 4" key="1">
    <citation type="submission" date="2016-09" db="EMBL/GenBank/DDBJ databases">
        <title>Pseudonocardia autotrophica DSM535, a candidate organism with high potential of specific P450 cytochromes.</title>
        <authorList>
            <person name="Grumaz C."/>
            <person name="Vainshtein Y."/>
            <person name="Kirstahler P."/>
            <person name="Sohn K."/>
        </authorList>
    </citation>
    <scope>NUCLEOTIDE SEQUENCE [LARGE SCALE GENOMIC DNA]</scope>
    <source>
        <strain evidence="3 4">DSM 535</strain>
    </source>
</reference>
<feature type="compositionally biased region" description="Low complexity" evidence="1">
    <location>
        <begin position="110"/>
        <end position="121"/>
    </location>
</feature>
<keyword evidence="4" id="KW-1185">Reference proteome</keyword>
<keyword evidence="2" id="KW-1133">Transmembrane helix</keyword>
<proteinExistence type="predicted"/>
<feature type="region of interest" description="Disordered" evidence="1">
    <location>
        <begin position="82"/>
        <end position="121"/>
    </location>
</feature>
<accession>A0A1Y2MNM1</accession>
<dbReference type="AlphaFoldDB" id="A0A1Y2MNM1"/>
<dbReference type="Proteomes" id="UP000194360">
    <property type="component" value="Unassembled WGS sequence"/>
</dbReference>
<evidence type="ECO:0000256" key="2">
    <source>
        <dbReference type="SAM" id="Phobius"/>
    </source>
</evidence>
<evidence type="ECO:0000313" key="4">
    <source>
        <dbReference type="Proteomes" id="UP000194360"/>
    </source>
</evidence>
<keyword evidence="2" id="KW-0812">Transmembrane</keyword>
<dbReference type="EMBL" id="MIGB01000035">
    <property type="protein sequence ID" value="OSY36845.1"/>
    <property type="molecule type" value="Genomic_DNA"/>
</dbReference>
<feature type="compositionally biased region" description="Low complexity" evidence="1">
    <location>
        <begin position="12"/>
        <end position="29"/>
    </location>
</feature>
<comment type="caution">
    <text evidence="3">The sequence shown here is derived from an EMBL/GenBank/DDBJ whole genome shotgun (WGS) entry which is preliminary data.</text>
</comment>